<proteinExistence type="predicted"/>
<name>A0A2P2QB38_RHIMU</name>
<sequence>MKKLGSRNKYLCVLMGAQPMARKMQFTDL</sequence>
<dbReference type="EMBL" id="GGEC01083691">
    <property type="protein sequence ID" value="MBX64175.1"/>
    <property type="molecule type" value="Transcribed_RNA"/>
</dbReference>
<protein>
    <submittedName>
        <fullName evidence="1">Uncharacterized protein</fullName>
    </submittedName>
</protein>
<organism evidence="1">
    <name type="scientific">Rhizophora mucronata</name>
    <name type="common">Asiatic mangrove</name>
    <dbReference type="NCBI Taxonomy" id="61149"/>
    <lineage>
        <taxon>Eukaryota</taxon>
        <taxon>Viridiplantae</taxon>
        <taxon>Streptophyta</taxon>
        <taxon>Embryophyta</taxon>
        <taxon>Tracheophyta</taxon>
        <taxon>Spermatophyta</taxon>
        <taxon>Magnoliopsida</taxon>
        <taxon>eudicotyledons</taxon>
        <taxon>Gunneridae</taxon>
        <taxon>Pentapetalae</taxon>
        <taxon>rosids</taxon>
        <taxon>fabids</taxon>
        <taxon>Malpighiales</taxon>
        <taxon>Rhizophoraceae</taxon>
        <taxon>Rhizophora</taxon>
    </lineage>
</organism>
<reference evidence="1" key="1">
    <citation type="submission" date="2018-02" db="EMBL/GenBank/DDBJ databases">
        <title>Rhizophora mucronata_Transcriptome.</title>
        <authorList>
            <person name="Meera S.P."/>
            <person name="Sreeshan A."/>
            <person name="Augustine A."/>
        </authorList>
    </citation>
    <scope>NUCLEOTIDE SEQUENCE</scope>
    <source>
        <tissue evidence="1">Leaf</tissue>
    </source>
</reference>
<evidence type="ECO:0000313" key="1">
    <source>
        <dbReference type="EMBL" id="MBX64175.1"/>
    </source>
</evidence>
<dbReference type="AlphaFoldDB" id="A0A2P2QB38"/>
<accession>A0A2P2QB38</accession>